<dbReference type="PRINTS" id="PR00368">
    <property type="entry name" value="FADPNR"/>
</dbReference>
<evidence type="ECO:0000256" key="3">
    <source>
        <dbReference type="ARBA" id="ARBA00022630"/>
    </source>
</evidence>
<dbReference type="GO" id="GO:0004792">
    <property type="term" value="F:thiosulfate-cyanide sulfurtransferase activity"/>
    <property type="evidence" value="ECO:0007669"/>
    <property type="project" value="InterPro"/>
</dbReference>
<dbReference type="Gene3D" id="3.40.250.10">
    <property type="entry name" value="Rhodanese-like domain"/>
    <property type="match status" value="1"/>
</dbReference>
<accession>A0A5C5XB93</accession>
<organism evidence="8 9">
    <name type="scientific">Rubinisphaera italica</name>
    <dbReference type="NCBI Taxonomy" id="2527969"/>
    <lineage>
        <taxon>Bacteria</taxon>
        <taxon>Pseudomonadati</taxon>
        <taxon>Planctomycetota</taxon>
        <taxon>Planctomycetia</taxon>
        <taxon>Planctomycetales</taxon>
        <taxon>Planctomycetaceae</taxon>
        <taxon>Rubinisphaera</taxon>
    </lineage>
</organism>
<keyword evidence="3" id="KW-0285">Flavoprotein</keyword>
<dbReference type="InterPro" id="IPR016156">
    <property type="entry name" value="FAD/NAD-linked_Rdtase_dimer_sf"/>
</dbReference>
<evidence type="ECO:0000313" key="8">
    <source>
        <dbReference type="EMBL" id="TWT60048.1"/>
    </source>
</evidence>
<evidence type="ECO:0000256" key="1">
    <source>
        <dbReference type="ARBA" id="ARBA00001974"/>
    </source>
</evidence>
<dbReference type="AlphaFoldDB" id="A0A5C5XB93"/>
<dbReference type="PANTHER" id="PTHR43429:SF1">
    <property type="entry name" value="NAD(P)H SULFUR OXIDOREDUCTASE (COA-DEPENDENT)"/>
    <property type="match status" value="1"/>
</dbReference>
<keyword evidence="5 8" id="KW-0560">Oxidoreductase</keyword>
<keyword evidence="9" id="KW-1185">Reference proteome</keyword>
<dbReference type="InterPro" id="IPR036188">
    <property type="entry name" value="FAD/NAD-bd_sf"/>
</dbReference>
<dbReference type="EC" id="1.8.1.14" evidence="8"/>
<dbReference type="InterPro" id="IPR036873">
    <property type="entry name" value="Rhodanese-like_dom_sf"/>
</dbReference>
<dbReference type="Pfam" id="PF00581">
    <property type="entry name" value="Rhodanese"/>
    <property type="match status" value="1"/>
</dbReference>
<dbReference type="PROSITE" id="PS50206">
    <property type="entry name" value="RHODANESE_3"/>
    <property type="match status" value="1"/>
</dbReference>
<feature type="domain" description="Rhodanese" evidence="7">
    <location>
        <begin position="463"/>
        <end position="550"/>
    </location>
</feature>
<gene>
    <name evidence="8" type="primary">cdr</name>
    <name evidence="8" type="ORF">Pan54_07600</name>
</gene>
<dbReference type="Proteomes" id="UP000316095">
    <property type="component" value="Unassembled WGS sequence"/>
</dbReference>
<dbReference type="InterPro" id="IPR001763">
    <property type="entry name" value="Rhodanese-like_dom"/>
</dbReference>
<keyword evidence="6" id="KW-0676">Redox-active center</keyword>
<dbReference type="OrthoDB" id="9802028at2"/>
<dbReference type="SUPFAM" id="SSF55424">
    <property type="entry name" value="FAD/NAD-linked reductases, dimerisation (C-terminal) domain"/>
    <property type="match status" value="1"/>
</dbReference>
<dbReference type="PRINTS" id="PR00411">
    <property type="entry name" value="PNDRDTASEI"/>
</dbReference>
<dbReference type="Pfam" id="PF02852">
    <property type="entry name" value="Pyr_redox_dim"/>
    <property type="match status" value="1"/>
</dbReference>
<dbReference type="SMART" id="SM00450">
    <property type="entry name" value="RHOD"/>
    <property type="match status" value="1"/>
</dbReference>
<keyword evidence="4" id="KW-0274">FAD</keyword>
<dbReference type="SUPFAM" id="SSF51905">
    <property type="entry name" value="FAD/NAD(P)-binding domain"/>
    <property type="match status" value="1"/>
</dbReference>
<evidence type="ECO:0000256" key="4">
    <source>
        <dbReference type="ARBA" id="ARBA00022827"/>
    </source>
</evidence>
<dbReference type="Gene3D" id="3.50.50.60">
    <property type="entry name" value="FAD/NAD(P)-binding domain"/>
    <property type="match status" value="2"/>
</dbReference>
<evidence type="ECO:0000313" key="9">
    <source>
        <dbReference type="Proteomes" id="UP000316095"/>
    </source>
</evidence>
<dbReference type="Pfam" id="PF07992">
    <property type="entry name" value="Pyr_redox_2"/>
    <property type="match status" value="1"/>
</dbReference>
<comment type="cofactor">
    <cofactor evidence="1">
        <name>FAD</name>
        <dbReference type="ChEBI" id="CHEBI:57692"/>
    </cofactor>
</comment>
<dbReference type="InterPro" id="IPR001307">
    <property type="entry name" value="Thiosulphate_STrfase_CS"/>
</dbReference>
<dbReference type="InterPro" id="IPR023753">
    <property type="entry name" value="FAD/NAD-binding_dom"/>
</dbReference>
<dbReference type="InterPro" id="IPR050260">
    <property type="entry name" value="FAD-bd_OxRdtase"/>
</dbReference>
<evidence type="ECO:0000256" key="5">
    <source>
        <dbReference type="ARBA" id="ARBA00023002"/>
    </source>
</evidence>
<protein>
    <submittedName>
        <fullName evidence="8">Coenzyme A disulfide reductase</fullName>
        <ecNumber evidence="8">1.8.1.14</ecNumber>
    </submittedName>
</protein>
<comment type="similarity">
    <text evidence="2">Belongs to the class-III pyridine nucleotide-disulfide oxidoreductase family.</text>
</comment>
<dbReference type="PANTHER" id="PTHR43429">
    <property type="entry name" value="PYRIDINE NUCLEOTIDE-DISULFIDE OXIDOREDUCTASE DOMAIN-CONTAINING"/>
    <property type="match status" value="1"/>
</dbReference>
<evidence type="ECO:0000256" key="6">
    <source>
        <dbReference type="ARBA" id="ARBA00023284"/>
    </source>
</evidence>
<dbReference type="GO" id="GO:0050451">
    <property type="term" value="F:CoA-disulfide reductase (NADPH) activity"/>
    <property type="evidence" value="ECO:0007669"/>
    <property type="project" value="UniProtKB-EC"/>
</dbReference>
<reference evidence="8 9" key="1">
    <citation type="submission" date="2019-02" db="EMBL/GenBank/DDBJ databases">
        <title>Deep-cultivation of Planctomycetes and their phenomic and genomic characterization uncovers novel biology.</title>
        <authorList>
            <person name="Wiegand S."/>
            <person name="Jogler M."/>
            <person name="Boedeker C."/>
            <person name="Pinto D."/>
            <person name="Vollmers J."/>
            <person name="Rivas-Marin E."/>
            <person name="Kohn T."/>
            <person name="Peeters S.H."/>
            <person name="Heuer A."/>
            <person name="Rast P."/>
            <person name="Oberbeckmann S."/>
            <person name="Bunk B."/>
            <person name="Jeske O."/>
            <person name="Meyerdierks A."/>
            <person name="Storesund J.E."/>
            <person name="Kallscheuer N."/>
            <person name="Luecker S."/>
            <person name="Lage O.M."/>
            <person name="Pohl T."/>
            <person name="Merkel B.J."/>
            <person name="Hornburger P."/>
            <person name="Mueller R.-W."/>
            <person name="Bruemmer F."/>
            <person name="Labrenz M."/>
            <person name="Spormann A.M."/>
            <person name="Op Den Camp H."/>
            <person name="Overmann J."/>
            <person name="Amann R."/>
            <person name="Jetten M.S.M."/>
            <person name="Mascher T."/>
            <person name="Medema M.H."/>
            <person name="Devos D.P."/>
            <person name="Kaster A.-K."/>
            <person name="Ovreas L."/>
            <person name="Rohde M."/>
            <person name="Galperin M.Y."/>
            <person name="Jogler C."/>
        </authorList>
    </citation>
    <scope>NUCLEOTIDE SEQUENCE [LARGE SCALE GENOMIC DNA]</scope>
    <source>
        <strain evidence="8 9">Pan54</strain>
    </source>
</reference>
<sequence length="553" mass="60119">MKIVIIGGVAGGASAAARARRLSEDAEIIILERGRYPSFANCGLPYYVGGEIKSRDKLLVAPIEMLRERHRLDVRIRSEVMSINRIEQTVRVQNLETGESYEESYDKLIIATGASPFRPPVPGIDGSRILELRDLNDADRMHTYATSGARRAVIVGAGFIGIEVAENLVRRGIDVTIVELSDQILPPWDREMIGPVDSHLRKQGVDVLLGNSVEAFDETEIGLEIRLKSGGTLDVDFAVVCIGVRPESRLAQESGIKCGERGGIITNEHMQTSDDNVYAVGDVVQTSCFVSSTPIQIPLAGPANRQGRIAADHIFGRDSTYRGTQGTAVVGIFGMTAAMTGLSEKSLKRNQLAYEKIYIHPSDHAGYFPDAQQMVLKLLFDPKTGIILGAQGVGTTGVDKRIDVLAIAIQAGMTVYDLEEVELCYAPQYGHAKDPINMLGFVASGVLRGDQPIIQVDTLSSYSAESLLLLDVRTAAEFAAGHIPGAKNIPIETLRELVSELPRDRKIATYCKVGQRGYYATRILDQLGFDAANISGGFQLWSNYSAHDNNATD</sequence>
<dbReference type="SUPFAM" id="SSF52821">
    <property type="entry name" value="Rhodanese/Cell cycle control phosphatase"/>
    <property type="match status" value="1"/>
</dbReference>
<dbReference type="RefSeq" id="WP_146502212.1">
    <property type="nucleotide sequence ID" value="NZ_SJPG01000001.1"/>
</dbReference>
<dbReference type="EMBL" id="SJPG01000001">
    <property type="protein sequence ID" value="TWT60048.1"/>
    <property type="molecule type" value="Genomic_DNA"/>
</dbReference>
<dbReference type="InterPro" id="IPR004099">
    <property type="entry name" value="Pyr_nucl-diS_OxRdtase_dimer"/>
</dbReference>
<name>A0A5C5XB93_9PLAN</name>
<proteinExistence type="inferred from homology"/>
<dbReference type="PROSITE" id="PS00380">
    <property type="entry name" value="RHODANESE_1"/>
    <property type="match status" value="1"/>
</dbReference>
<evidence type="ECO:0000256" key="2">
    <source>
        <dbReference type="ARBA" id="ARBA00009130"/>
    </source>
</evidence>
<comment type="caution">
    <text evidence="8">The sequence shown here is derived from an EMBL/GenBank/DDBJ whole genome shotgun (WGS) entry which is preliminary data.</text>
</comment>
<evidence type="ECO:0000259" key="7">
    <source>
        <dbReference type="PROSITE" id="PS50206"/>
    </source>
</evidence>